<proteinExistence type="predicted"/>
<dbReference type="AlphaFoldDB" id="A0A1A8NH31"/>
<name>A0A1A8NH31_9TELE</name>
<feature type="non-terminal residue" evidence="1">
    <location>
        <position position="83"/>
    </location>
</feature>
<organism evidence="1">
    <name type="scientific">Nothobranchius rachovii</name>
    <name type="common">bluefin notho</name>
    <dbReference type="NCBI Taxonomy" id="451742"/>
    <lineage>
        <taxon>Eukaryota</taxon>
        <taxon>Metazoa</taxon>
        <taxon>Chordata</taxon>
        <taxon>Craniata</taxon>
        <taxon>Vertebrata</taxon>
        <taxon>Euteleostomi</taxon>
        <taxon>Actinopterygii</taxon>
        <taxon>Neopterygii</taxon>
        <taxon>Teleostei</taxon>
        <taxon>Neoteleostei</taxon>
        <taxon>Acanthomorphata</taxon>
        <taxon>Ovalentaria</taxon>
        <taxon>Atherinomorphae</taxon>
        <taxon>Cyprinodontiformes</taxon>
        <taxon>Nothobranchiidae</taxon>
        <taxon>Nothobranchius</taxon>
    </lineage>
</organism>
<feature type="non-terminal residue" evidence="1">
    <location>
        <position position="1"/>
    </location>
</feature>
<protein>
    <submittedName>
        <fullName evidence="1">Uncharacterized protein</fullName>
    </submittedName>
</protein>
<sequence length="83" mass="9001">LSQIPVVHTPLQLFPNPAIPEVQLPLSWLQPCCLPRSPSLFPCSVDPAVTSLELQPLSDELQYPVFSCPTPFAVVPVFGAESC</sequence>
<accession>A0A1A8NH31</accession>
<gene>
    <name evidence="1" type="primary">Nfu_g_1_006235</name>
</gene>
<reference evidence="1" key="2">
    <citation type="submission" date="2016-06" db="EMBL/GenBank/DDBJ databases">
        <title>The genome of a short-lived fish provides insights into sex chromosome evolution and the genetic control of aging.</title>
        <authorList>
            <person name="Reichwald K."/>
            <person name="Felder M."/>
            <person name="Petzold A."/>
            <person name="Koch P."/>
            <person name="Groth M."/>
            <person name="Platzer M."/>
        </authorList>
    </citation>
    <scope>NUCLEOTIDE SEQUENCE</scope>
    <source>
        <tissue evidence="1">Brain</tissue>
    </source>
</reference>
<reference evidence="1" key="1">
    <citation type="submission" date="2016-05" db="EMBL/GenBank/DDBJ databases">
        <authorList>
            <person name="Lavstsen T."/>
            <person name="Jespersen J.S."/>
        </authorList>
    </citation>
    <scope>NUCLEOTIDE SEQUENCE</scope>
    <source>
        <tissue evidence="1">Brain</tissue>
    </source>
</reference>
<evidence type="ECO:0000313" key="1">
    <source>
        <dbReference type="EMBL" id="SBR68368.1"/>
    </source>
</evidence>
<dbReference type="EMBL" id="HAEH01002165">
    <property type="protein sequence ID" value="SBR68368.1"/>
    <property type="molecule type" value="Transcribed_RNA"/>
</dbReference>